<dbReference type="EMBL" id="BART01023329">
    <property type="protein sequence ID" value="GAG91534.1"/>
    <property type="molecule type" value="Genomic_DNA"/>
</dbReference>
<proteinExistence type="predicted"/>
<dbReference type="PANTHER" id="PTHR46586:SF3">
    <property type="entry name" value="ANKYRIN REPEAT-CONTAINING PROTEIN"/>
    <property type="match status" value="1"/>
</dbReference>
<dbReference type="Gene3D" id="1.25.40.20">
    <property type="entry name" value="Ankyrin repeat-containing domain"/>
    <property type="match status" value="1"/>
</dbReference>
<organism evidence="1">
    <name type="scientific">marine sediment metagenome</name>
    <dbReference type="NCBI Taxonomy" id="412755"/>
    <lineage>
        <taxon>unclassified sequences</taxon>
        <taxon>metagenomes</taxon>
        <taxon>ecological metagenomes</taxon>
    </lineage>
</organism>
<comment type="caution">
    <text evidence="1">The sequence shown here is derived from an EMBL/GenBank/DDBJ whole genome shotgun (WGS) entry which is preliminary data.</text>
</comment>
<dbReference type="PANTHER" id="PTHR46586">
    <property type="entry name" value="ANKYRIN REPEAT-CONTAINING PROTEIN"/>
    <property type="match status" value="1"/>
</dbReference>
<reference evidence="1" key="1">
    <citation type="journal article" date="2014" name="Front. Microbiol.">
        <title>High frequency of phylogenetically diverse reductive dehalogenase-homologous genes in deep subseafloor sedimentary metagenomes.</title>
        <authorList>
            <person name="Kawai M."/>
            <person name="Futagami T."/>
            <person name="Toyoda A."/>
            <person name="Takaki Y."/>
            <person name="Nishi S."/>
            <person name="Hori S."/>
            <person name="Arai W."/>
            <person name="Tsubouchi T."/>
            <person name="Morono Y."/>
            <person name="Uchiyama I."/>
            <person name="Ito T."/>
            <person name="Fujiyama A."/>
            <person name="Inagaki F."/>
            <person name="Takami H."/>
        </authorList>
    </citation>
    <scope>NUCLEOTIDE SEQUENCE</scope>
    <source>
        <strain evidence="1">Expedition CK06-06</strain>
    </source>
</reference>
<dbReference type="SUPFAM" id="SSF48403">
    <property type="entry name" value="Ankyrin repeat"/>
    <property type="match status" value="1"/>
</dbReference>
<dbReference type="Pfam" id="PF12796">
    <property type="entry name" value="Ank_2"/>
    <property type="match status" value="1"/>
</dbReference>
<name>X1B710_9ZZZZ</name>
<feature type="non-terminal residue" evidence="1">
    <location>
        <position position="1"/>
    </location>
</feature>
<dbReference type="InterPro" id="IPR052050">
    <property type="entry name" value="SecEffector_AnkRepeat"/>
</dbReference>
<dbReference type="InterPro" id="IPR002110">
    <property type="entry name" value="Ankyrin_rpt"/>
</dbReference>
<accession>X1B710</accession>
<protein>
    <submittedName>
        <fullName evidence="1">Uncharacterized protein</fullName>
    </submittedName>
</protein>
<gene>
    <name evidence="1" type="ORF">S01H4_42481</name>
</gene>
<sequence length="162" mass="18374">YPLLIPLKKGNESWKHFYVKMVYYISKLKEKFGIPYIPTKGYDPEEFYKMYVNDVNIFNGAMGWAPLGGHINIVKLMIEKGATDFNLGMFKAAIGGHMDIVKLMIEKGAHNFNLAMEGAASEGHMDIVKLMIEKGATYFNLPMKWAALGGHMDIVNYLKQFV</sequence>
<dbReference type="SMART" id="SM00248">
    <property type="entry name" value="ANK"/>
    <property type="match status" value="2"/>
</dbReference>
<dbReference type="AlphaFoldDB" id="X1B710"/>
<evidence type="ECO:0000313" key="1">
    <source>
        <dbReference type="EMBL" id="GAG91534.1"/>
    </source>
</evidence>
<dbReference type="InterPro" id="IPR036770">
    <property type="entry name" value="Ankyrin_rpt-contain_sf"/>
</dbReference>